<dbReference type="GO" id="GO:0005988">
    <property type="term" value="P:lactose metabolic process"/>
    <property type="evidence" value="ECO:0007669"/>
    <property type="project" value="UniProtKB-KW"/>
</dbReference>
<dbReference type="InterPro" id="IPR004785">
    <property type="entry name" value="RpiB"/>
</dbReference>
<evidence type="ECO:0000256" key="3">
    <source>
        <dbReference type="ARBA" id="ARBA00023235"/>
    </source>
</evidence>
<evidence type="ECO:0000256" key="1">
    <source>
        <dbReference type="ARBA" id="ARBA00008754"/>
    </source>
</evidence>
<dbReference type="KEGG" id="lhi:JP39_03575"/>
<dbReference type="GO" id="GO:0009052">
    <property type="term" value="P:pentose-phosphate shunt, non-oxidative branch"/>
    <property type="evidence" value="ECO:0007669"/>
    <property type="project" value="TreeGrafter"/>
</dbReference>
<dbReference type="GO" id="GO:0019316">
    <property type="term" value="P:D-allose catabolic process"/>
    <property type="evidence" value="ECO:0007669"/>
    <property type="project" value="TreeGrafter"/>
</dbReference>
<feature type="binding site" evidence="5">
    <location>
        <begin position="67"/>
        <end position="71"/>
    </location>
    <ligand>
        <name>D-ribulose 5-phosphate</name>
        <dbReference type="ChEBI" id="CHEBI:58121"/>
    </ligand>
</feature>
<dbReference type="RefSeq" id="WP_041499270.1">
    <property type="nucleotide sequence ID" value="NZ_BJDV01000008.1"/>
</dbReference>
<evidence type="ECO:0000256" key="5">
    <source>
        <dbReference type="PIRSR" id="PIRSR005384-2"/>
    </source>
</evidence>
<proteinExistence type="inferred from homology"/>
<comment type="similarity">
    <text evidence="1">Belongs to the LacAB/RpiB family.</text>
</comment>
<feature type="binding site" evidence="5">
    <location>
        <position position="110"/>
    </location>
    <ligand>
        <name>D-ribulose 5-phosphate</name>
        <dbReference type="ChEBI" id="CHEBI:58121"/>
    </ligand>
</feature>
<dbReference type="Proteomes" id="UP000061546">
    <property type="component" value="Chromosome"/>
</dbReference>
<feature type="binding site" evidence="5">
    <location>
        <position position="133"/>
    </location>
    <ligand>
        <name>D-ribulose 5-phosphate</name>
        <dbReference type="ChEBI" id="CHEBI:58121"/>
    </ligand>
</feature>
<reference evidence="6 7" key="1">
    <citation type="submission" date="2015-08" db="EMBL/GenBank/DDBJ databases">
        <title>Genomic sequence of Lactobacillus heilongjiangensis DSM 28069, isolated from Chinese traditional pickle.</title>
        <authorList>
            <person name="Jiang X."/>
            <person name="Zheng B."/>
            <person name="Cheng H."/>
        </authorList>
    </citation>
    <scope>NUCLEOTIDE SEQUENCE [LARGE SCALE GENOMIC DNA]</scope>
    <source>
        <strain evidence="6 7">DSM 28069</strain>
    </source>
</reference>
<feature type="binding site" evidence="5">
    <location>
        <position position="137"/>
    </location>
    <ligand>
        <name>D-ribulose 5-phosphate</name>
        <dbReference type="ChEBI" id="CHEBI:58121"/>
    </ligand>
</feature>
<dbReference type="SUPFAM" id="SSF89623">
    <property type="entry name" value="Ribose/Galactose isomerase RpiB/AlsB"/>
    <property type="match status" value="1"/>
</dbReference>
<feature type="active site" description="Proton donor" evidence="4">
    <location>
        <position position="99"/>
    </location>
</feature>
<organism evidence="6 7">
    <name type="scientific">Companilactobacillus heilongjiangensis</name>
    <dbReference type="NCBI Taxonomy" id="1074467"/>
    <lineage>
        <taxon>Bacteria</taxon>
        <taxon>Bacillati</taxon>
        <taxon>Bacillota</taxon>
        <taxon>Bacilli</taxon>
        <taxon>Lactobacillales</taxon>
        <taxon>Lactobacillaceae</taxon>
        <taxon>Companilactobacillus</taxon>
    </lineage>
</organism>
<evidence type="ECO:0000313" key="7">
    <source>
        <dbReference type="Proteomes" id="UP000061546"/>
    </source>
</evidence>
<gene>
    <name evidence="6" type="ORF">JP39_03575</name>
</gene>
<feature type="binding site" evidence="5">
    <location>
        <position position="100"/>
    </location>
    <ligand>
        <name>D-ribulose 5-phosphate</name>
        <dbReference type="ChEBI" id="CHEBI:58121"/>
    </ligand>
</feature>
<dbReference type="NCBIfam" id="TIGR00689">
    <property type="entry name" value="rpiB_lacA_lacB"/>
    <property type="match status" value="1"/>
</dbReference>
<dbReference type="OrthoDB" id="1778624at2"/>
<dbReference type="GO" id="GO:0004751">
    <property type="term" value="F:ribose-5-phosphate isomerase activity"/>
    <property type="evidence" value="ECO:0007669"/>
    <property type="project" value="TreeGrafter"/>
</dbReference>
<protein>
    <submittedName>
        <fullName evidence="6">Ribose 5-phosphate isomerase</fullName>
    </submittedName>
</protein>
<sequence>MKKIAIGSDHVGYELKPTIIDYLKELGYEVKDFGTYSTERTDYPIYGKKVGEVVASGEYDLGIVICGTGVGISLAANKVPGIRAVVCSEPYSAQLSKMHNNTNILAFGSRVVGPELAKMIVKTWLDATFVGGRHARRVDELGAIEDRDNKEFENIEYSQSDKYIDKN</sequence>
<dbReference type="PANTHER" id="PTHR30345:SF0">
    <property type="entry name" value="DNA DAMAGE-REPAIR_TOLERATION PROTEIN DRT102"/>
    <property type="match status" value="1"/>
</dbReference>
<dbReference type="InterPro" id="IPR036569">
    <property type="entry name" value="RpiB_LacA_LacB_sf"/>
</dbReference>
<accession>A0A0K2LBC8</accession>
<dbReference type="PIRSF" id="PIRSF005384">
    <property type="entry name" value="RpiB_LacA_B"/>
    <property type="match status" value="1"/>
</dbReference>
<dbReference type="Gene3D" id="3.40.1400.10">
    <property type="entry name" value="Sugar-phosphate isomerase, RpiB/LacA/LacB"/>
    <property type="match status" value="1"/>
</dbReference>
<dbReference type="STRING" id="1074467.JP39_03575"/>
<evidence type="ECO:0000256" key="4">
    <source>
        <dbReference type="PIRSR" id="PIRSR005384-1"/>
    </source>
</evidence>
<dbReference type="EMBL" id="CP012559">
    <property type="protein sequence ID" value="ALB28513.1"/>
    <property type="molecule type" value="Genomic_DNA"/>
</dbReference>
<dbReference type="NCBIfam" id="NF004051">
    <property type="entry name" value="PRK05571.1"/>
    <property type="match status" value="1"/>
</dbReference>
<dbReference type="Pfam" id="PF02502">
    <property type="entry name" value="LacAB_rpiB"/>
    <property type="match status" value="1"/>
</dbReference>
<dbReference type="NCBIfam" id="TIGR01120">
    <property type="entry name" value="rpiB"/>
    <property type="match status" value="1"/>
</dbReference>
<dbReference type="PANTHER" id="PTHR30345">
    <property type="entry name" value="RIBOSE-5-PHOSPHATE ISOMERASE B"/>
    <property type="match status" value="1"/>
</dbReference>
<feature type="binding site" evidence="5">
    <location>
        <begin position="9"/>
        <end position="10"/>
    </location>
    <ligand>
        <name>D-ribulose 5-phosphate</name>
        <dbReference type="ChEBI" id="CHEBI:58121"/>
    </ligand>
</feature>
<feature type="active site" description="Proton acceptor" evidence="4">
    <location>
        <position position="66"/>
    </location>
</feature>
<evidence type="ECO:0000313" key="6">
    <source>
        <dbReference type="EMBL" id="ALB28513.1"/>
    </source>
</evidence>
<dbReference type="InterPro" id="IPR003500">
    <property type="entry name" value="RpiB_LacA_LacB"/>
</dbReference>
<keyword evidence="3 6" id="KW-0413">Isomerase</keyword>
<evidence type="ECO:0000256" key="2">
    <source>
        <dbReference type="ARBA" id="ARBA00022736"/>
    </source>
</evidence>
<keyword evidence="2" id="KW-0423">Lactose metabolism</keyword>
<name>A0A0K2LBC8_9LACO</name>
<keyword evidence="7" id="KW-1185">Reference proteome</keyword>
<dbReference type="AlphaFoldDB" id="A0A0K2LBC8"/>